<evidence type="ECO:0000256" key="1">
    <source>
        <dbReference type="SAM" id="Coils"/>
    </source>
</evidence>
<evidence type="ECO:0000313" key="3">
    <source>
        <dbReference type="Proteomes" id="UP000691718"/>
    </source>
</evidence>
<dbReference type="AlphaFoldDB" id="A0A8S3W2K9"/>
<dbReference type="PANTHER" id="PTHR37445">
    <property type="entry name" value="PROTEIN CBG24663"/>
    <property type="match status" value="1"/>
</dbReference>
<name>A0A8S3W2K9_PARAO</name>
<accession>A0A8S3W2K9</accession>
<comment type="caution">
    <text evidence="2">The sequence shown here is derived from an EMBL/GenBank/DDBJ whole genome shotgun (WGS) entry which is preliminary data.</text>
</comment>
<dbReference type="PANTHER" id="PTHR37445:SF3">
    <property type="entry name" value="ZINC FINGER PHD-TYPE DOMAIN-CONTAINING PROTEIN"/>
    <property type="match status" value="1"/>
</dbReference>
<gene>
    <name evidence="2" type="ORF">PAPOLLO_LOCUS1428</name>
</gene>
<feature type="coiled-coil region" evidence="1">
    <location>
        <begin position="114"/>
        <end position="151"/>
    </location>
</feature>
<dbReference type="EMBL" id="CAJQZP010000081">
    <property type="protein sequence ID" value="CAG4937430.1"/>
    <property type="molecule type" value="Genomic_DNA"/>
</dbReference>
<dbReference type="Proteomes" id="UP000691718">
    <property type="component" value="Unassembled WGS sequence"/>
</dbReference>
<organism evidence="2 3">
    <name type="scientific">Parnassius apollo</name>
    <name type="common">Apollo butterfly</name>
    <name type="synonym">Papilio apollo</name>
    <dbReference type="NCBI Taxonomy" id="110799"/>
    <lineage>
        <taxon>Eukaryota</taxon>
        <taxon>Metazoa</taxon>
        <taxon>Ecdysozoa</taxon>
        <taxon>Arthropoda</taxon>
        <taxon>Hexapoda</taxon>
        <taxon>Insecta</taxon>
        <taxon>Pterygota</taxon>
        <taxon>Neoptera</taxon>
        <taxon>Endopterygota</taxon>
        <taxon>Lepidoptera</taxon>
        <taxon>Glossata</taxon>
        <taxon>Ditrysia</taxon>
        <taxon>Papilionoidea</taxon>
        <taxon>Papilionidae</taxon>
        <taxon>Parnassiinae</taxon>
        <taxon>Parnassini</taxon>
        <taxon>Parnassius</taxon>
        <taxon>Parnassius</taxon>
    </lineage>
</organism>
<protein>
    <submittedName>
        <fullName evidence="2">(apollo) hypothetical protein</fullName>
    </submittedName>
</protein>
<sequence length="383" mass="43270">MFTCSGCGLQHSDGPVCSLCKNRYDFGCAGVTETGFRKLGDRKNNWRCPKCKAGPPLSPTPNSPAISQMDSVLEQLSHINLRLAPLASLMEDIKSIKSDVISLKSSLEMAHELIDKFSSTVKSLESRIAKAEEMANDVSGLRAEITKLNQELDIRDQWARSNNIEIRGIPQKNNEDLYDLTQKIGNMCNFPVKKEDINYIARVPTRVPNVEKPIIVSFNNRYIKENFVSSSRKTRLSVSDMGFASTGYCYVNDHLTQRNKYRLGSNDCNYEAGCRRHHLLPLKERRQIADVVFLVKIAQNRVDSPHLLSKINMRVPYKTSRQPICLDIPQSSSNYRQNTFFIRAAKTLNSAVASTQLDLFTSSTLRFKTTLTDSWFDGSRTDP</sequence>
<evidence type="ECO:0000313" key="2">
    <source>
        <dbReference type="EMBL" id="CAG4937430.1"/>
    </source>
</evidence>
<keyword evidence="3" id="KW-1185">Reference proteome</keyword>
<dbReference type="OrthoDB" id="5989141at2759"/>
<proteinExistence type="predicted"/>
<reference evidence="2" key="1">
    <citation type="submission" date="2021-04" db="EMBL/GenBank/DDBJ databases">
        <authorList>
            <person name="Tunstrom K."/>
        </authorList>
    </citation>
    <scope>NUCLEOTIDE SEQUENCE</scope>
</reference>
<keyword evidence="1" id="KW-0175">Coiled coil</keyword>